<evidence type="ECO:0000256" key="1">
    <source>
        <dbReference type="SAM" id="MobiDB-lite"/>
    </source>
</evidence>
<evidence type="ECO:0000313" key="2">
    <source>
        <dbReference type="EMBL" id="WAL60035.1"/>
    </source>
</evidence>
<proteinExistence type="predicted"/>
<keyword evidence="3" id="KW-1185">Reference proteome</keyword>
<reference evidence="2" key="1">
    <citation type="submission" date="2022-12" db="EMBL/GenBank/DDBJ databases">
        <title>Polyphasic identification of a Novel Hot-Spring Cyanobacterium Ocullathermofonsia sinensis gen nov. sp. nov. and Genomic Insights on its Adaptations to the Thermal Habitat.</title>
        <authorList>
            <person name="Daroch M."/>
            <person name="Tang J."/>
            <person name="Jiang Y."/>
        </authorList>
    </citation>
    <scope>NUCLEOTIDE SEQUENCE</scope>
    <source>
        <strain evidence="2">PKUAC-SCTA174</strain>
    </source>
</reference>
<feature type="compositionally biased region" description="Polar residues" evidence="1">
    <location>
        <begin position="46"/>
        <end position="58"/>
    </location>
</feature>
<gene>
    <name evidence="2" type="ORF">OXH18_23155</name>
</gene>
<dbReference type="Proteomes" id="UP001163152">
    <property type="component" value="Chromosome"/>
</dbReference>
<dbReference type="KEGG" id="tsin:OXH18_23155"/>
<feature type="compositionally biased region" description="Basic and acidic residues" evidence="1">
    <location>
        <begin position="1"/>
        <end position="17"/>
    </location>
</feature>
<sequence>MARQLKRWESPRREGRNNKGRGGTARKRQRQKQLKNLSKKLKQGEIGSSTSQHKFNTNQKEREGREPSVSSLFYLMLNKPGKYSALRKPIIASAVSCTTRSSQNQFKVDRYSVWTYF</sequence>
<feature type="region of interest" description="Disordered" evidence="1">
    <location>
        <begin position="1"/>
        <end position="67"/>
    </location>
</feature>
<dbReference type="EMBL" id="CP113797">
    <property type="protein sequence ID" value="WAL60035.1"/>
    <property type="molecule type" value="Genomic_DNA"/>
</dbReference>
<dbReference type="RefSeq" id="WP_268609867.1">
    <property type="nucleotide sequence ID" value="NZ_CP113797.1"/>
</dbReference>
<evidence type="ECO:0000313" key="3">
    <source>
        <dbReference type="Proteomes" id="UP001163152"/>
    </source>
</evidence>
<organism evidence="2 3">
    <name type="scientific">Thermocoleostomius sinensis A174</name>
    <dbReference type="NCBI Taxonomy" id="2016057"/>
    <lineage>
        <taxon>Bacteria</taxon>
        <taxon>Bacillati</taxon>
        <taxon>Cyanobacteriota</taxon>
        <taxon>Cyanophyceae</taxon>
        <taxon>Oculatellales</taxon>
        <taxon>Oculatellaceae</taxon>
        <taxon>Thermocoleostomius</taxon>
    </lineage>
</organism>
<dbReference type="AlphaFoldDB" id="A0A9E9CB83"/>
<accession>A0A9E9CB83</accession>
<feature type="compositionally biased region" description="Basic residues" evidence="1">
    <location>
        <begin position="24"/>
        <end position="41"/>
    </location>
</feature>
<name>A0A9E9CB83_9CYAN</name>
<protein>
    <submittedName>
        <fullName evidence="2">Uncharacterized protein</fullName>
    </submittedName>
</protein>